<gene>
    <name evidence="2" type="ORF">SAMN05661086_00535</name>
</gene>
<dbReference type="Proteomes" id="UP000199659">
    <property type="component" value="Unassembled WGS sequence"/>
</dbReference>
<feature type="transmembrane region" description="Helical" evidence="1">
    <location>
        <begin position="6"/>
        <end position="24"/>
    </location>
</feature>
<dbReference type="SUPFAM" id="SSF143842">
    <property type="entry name" value="YwmB-like"/>
    <property type="match status" value="1"/>
</dbReference>
<dbReference type="InterPro" id="IPR036209">
    <property type="entry name" value="YwmB-like_sf"/>
</dbReference>
<dbReference type="STRING" id="37658.SAMN05661086_00535"/>
<keyword evidence="3" id="KW-1185">Reference proteome</keyword>
<keyword evidence="1" id="KW-1133">Transmembrane helix</keyword>
<dbReference type="Gene3D" id="3.30.360.40">
    <property type="entry name" value="YwmB-like"/>
    <property type="match status" value="1"/>
</dbReference>
<evidence type="ECO:0000313" key="2">
    <source>
        <dbReference type="EMBL" id="SFR62901.1"/>
    </source>
</evidence>
<dbReference type="RefSeq" id="WP_177214511.1">
    <property type="nucleotide sequence ID" value="NZ_FOYZ01000002.1"/>
</dbReference>
<organism evidence="2 3">
    <name type="scientific">Anaeromicropila populeti</name>
    <dbReference type="NCBI Taxonomy" id="37658"/>
    <lineage>
        <taxon>Bacteria</taxon>
        <taxon>Bacillati</taxon>
        <taxon>Bacillota</taxon>
        <taxon>Clostridia</taxon>
        <taxon>Lachnospirales</taxon>
        <taxon>Lachnospiraceae</taxon>
        <taxon>Anaeromicropila</taxon>
    </lineage>
</organism>
<evidence type="ECO:0000256" key="1">
    <source>
        <dbReference type="SAM" id="Phobius"/>
    </source>
</evidence>
<protein>
    <submittedName>
        <fullName evidence="2">TATA-box binding</fullName>
    </submittedName>
</protein>
<reference evidence="2 3" key="1">
    <citation type="submission" date="2016-10" db="EMBL/GenBank/DDBJ databases">
        <authorList>
            <person name="de Groot N.N."/>
        </authorList>
    </citation>
    <scope>NUCLEOTIDE SEQUENCE [LARGE SCALE GENOMIC DNA]</scope>
    <source>
        <strain evidence="2 3">743A</strain>
    </source>
</reference>
<keyword evidence="1" id="KW-0472">Membrane</keyword>
<sequence>MKKTRVVLYVVGVLWVAVIAQIIVNRMFINDKRIIDAFMDSNTRVSESKLSISIDYGDKFLSQSDKEDLIAYFADTIQLKKDYEIKTEKGNNTVTMTAKKSGKNATTTIELISVEQKIDGELSKTNHFIIVELSIYEKINSILEYKNSLENAAKQMDVKEYQTLLKFTGAYDGKLSEVEKKQRVNDILERLQAKKVNTVDDGNLYTVYAYTGLVKDYIKVSDCRININIALTYDEEADKTMLYLASPVLNEDY</sequence>
<dbReference type="InterPro" id="IPR014794">
    <property type="entry name" value="DUF1779"/>
</dbReference>
<evidence type="ECO:0000313" key="3">
    <source>
        <dbReference type="Proteomes" id="UP000199659"/>
    </source>
</evidence>
<name>A0A1I6I8A2_9FIRM</name>
<dbReference type="EMBL" id="FOYZ01000002">
    <property type="protein sequence ID" value="SFR62901.1"/>
    <property type="molecule type" value="Genomic_DNA"/>
</dbReference>
<dbReference type="Pfam" id="PF08680">
    <property type="entry name" value="DUF1779"/>
    <property type="match status" value="1"/>
</dbReference>
<keyword evidence="1" id="KW-0812">Transmembrane</keyword>
<proteinExistence type="predicted"/>
<accession>A0A1I6I8A2</accession>
<dbReference type="AlphaFoldDB" id="A0A1I6I8A2"/>